<dbReference type="HOGENOM" id="CLU_1966940_0_0_0"/>
<name>F0RR92_DEIPM</name>
<proteinExistence type="predicted"/>
<evidence type="ECO:0000313" key="1">
    <source>
        <dbReference type="EMBL" id="ADY27801.1"/>
    </source>
</evidence>
<gene>
    <name evidence="1" type="ordered locus">Deipr_2701</name>
</gene>
<dbReference type="AlphaFoldDB" id="F0RR92"/>
<sequence length="127" mass="14426">MSRDPELDRSLSAAWQSLEQKAAQEGHRPRIAQRVAALLPPDLAPAVLERERLGVLKYGQYLDDNHQPQRARAVHLVQELLDGANYALWLASPIRSRLLAVLLAFLVKWLCRRYHLTAQDIIDGGKR</sequence>
<reference evidence="1 2" key="2">
    <citation type="journal article" date="2012" name="Stand. Genomic Sci.">
        <title>Complete genome sequence of the orange-red pigmented, radioresistant Deinococcus proteolyticus type strain (MRP(T)).</title>
        <authorList>
            <person name="Copeland A."/>
            <person name="Zeytun A."/>
            <person name="Yassawong M."/>
            <person name="Nolan M."/>
            <person name="Lucas S."/>
            <person name="Hammon N."/>
            <person name="Deshpande S."/>
            <person name="Cheng J.F."/>
            <person name="Han C."/>
            <person name="Tapia R."/>
            <person name="Goodwin L.A."/>
            <person name="Pitluck S."/>
            <person name="Mavromatis K."/>
            <person name="Liolios K."/>
            <person name="Pagani I."/>
            <person name="Ivanova N."/>
            <person name="Mikhailova N."/>
            <person name="Pati A."/>
            <person name="Chen A."/>
            <person name="Palaniappan K."/>
            <person name="Land M."/>
            <person name="Hauser L."/>
            <person name="Jeffries C.D."/>
            <person name="Brambilla E.M."/>
            <person name="Rohde M."/>
            <person name="Sikorski J."/>
            <person name="Pukall R."/>
            <person name="Goker M."/>
            <person name="Detter J.C."/>
            <person name="Woyke T."/>
            <person name="Bristow J."/>
            <person name="Eisen J.A."/>
            <person name="Markowitz V."/>
            <person name="Hugenholtz P."/>
            <person name="Kyrpides N.C."/>
            <person name="Klenk H.P."/>
            <person name="Lapidus A."/>
        </authorList>
    </citation>
    <scope>NUCLEOTIDE SEQUENCE [LARGE SCALE GENOMIC DNA]</scope>
    <source>
        <strain evidence="2">ATCC 35074 / DSM 20540 / JCM 6276 / NBRC 101906 / NCIMB 13154 / VKM Ac-1939 / CCM 2703 / MRP</strain>
        <plasmid evidence="2">Plasmid pDEIPR04</plasmid>
    </source>
</reference>
<organism evidence="1 2">
    <name type="scientific">Deinococcus proteolyticus (strain ATCC 35074 / DSM 20540 / JCM 6276 / NBRC 101906 / NCIMB 13154 / VKM Ac-1939 / CCM 2703 / MRP)</name>
    <dbReference type="NCBI Taxonomy" id="693977"/>
    <lineage>
        <taxon>Bacteria</taxon>
        <taxon>Thermotogati</taxon>
        <taxon>Deinococcota</taxon>
        <taxon>Deinococci</taxon>
        <taxon>Deinococcales</taxon>
        <taxon>Deinococcaceae</taxon>
        <taxon>Deinococcus</taxon>
    </lineage>
</organism>
<dbReference type="RefSeq" id="WP_013616045.1">
    <property type="nucleotide sequence ID" value="NC_015163.1"/>
</dbReference>
<geneLocation type="plasmid" evidence="1 2">
    <name>pDEIPR04</name>
</geneLocation>
<evidence type="ECO:0000313" key="2">
    <source>
        <dbReference type="Proteomes" id="UP000007718"/>
    </source>
</evidence>
<dbReference type="OrthoDB" id="74170at2"/>
<keyword evidence="1" id="KW-0614">Plasmid</keyword>
<reference evidence="2" key="1">
    <citation type="submission" date="2011-02" db="EMBL/GenBank/DDBJ databases">
        <title>The complete sequence of plasmid4 of Deinococcus proteolyticus DSM 20540.</title>
        <authorList>
            <consortium name="US DOE Joint Genome Institute (JGI-PGF)"/>
            <person name="Lucas S."/>
            <person name="Copeland A."/>
            <person name="Lapidus A."/>
            <person name="Bruce D."/>
            <person name="Goodwin L."/>
            <person name="Pitluck S."/>
            <person name="Kyrpides N."/>
            <person name="Mavromatis K."/>
            <person name="Pagani I."/>
            <person name="Ivanova N."/>
            <person name="Ovchinnikova G."/>
            <person name="Zeytun A."/>
            <person name="Detter J.C."/>
            <person name="Han C."/>
            <person name="Land M."/>
            <person name="Hauser L."/>
            <person name="Markowitz V."/>
            <person name="Cheng J.-F."/>
            <person name="Hugenholtz P."/>
            <person name="Woyke T."/>
            <person name="Wu D."/>
            <person name="Pukall R."/>
            <person name="Steenblock K."/>
            <person name="Brambilla E."/>
            <person name="Klenk H.-P."/>
            <person name="Eisen J.A."/>
        </authorList>
    </citation>
    <scope>NUCLEOTIDE SEQUENCE [LARGE SCALE GENOMIC DNA]</scope>
    <source>
        <strain evidence="2">ATCC 35074 / DSM 20540 / JCM 6276 / NBRC 101906 / NCIMB 13154 / VKM Ac-1939 / CCM 2703 / MRP</strain>
        <plasmid evidence="2">Plasmid pDEIPR04</plasmid>
    </source>
</reference>
<keyword evidence="2" id="KW-1185">Reference proteome</keyword>
<dbReference type="EMBL" id="CP002540">
    <property type="protein sequence ID" value="ADY27801.1"/>
    <property type="molecule type" value="Genomic_DNA"/>
</dbReference>
<dbReference type="Proteomes" id="UP000007718">
    <property type="component" value="Plasmid pDEIPR04"/>
</dbReference>
<accession>F0RR92</accession>
<dbReference type="KEGG" id="dpt:Deipr_2701"/>
<protein>
    <submittedName>
        <fullName evidence="1">Uncharacterized protein</fullName>
    </submittedName>
</protein>